<dbReference type="EMBL" id="BMFY01000002">
    <property type="protein sequence ID" value="GGA05301.1"/>
    <property type="molecule type" value="Genomic_DNA"/>
</dbReference>
<feature type="domain" description="PTS EIIA type-2" evidence="1">
    <location>
        <begin position="8"/>
        <end position="154"/>
    </location>
</feature>
<dbReference type="PROSITE" id="PS51094">
    <property type="entry name" value="PTS_EIIA_TYPE_2"/>
    <property type="match status" value="1"/>
</dbReference>
<gene>
    <name evidence="2" type="ORF">GCM10011333_05200</name>
</gene>
<proteinExistence type="predicted"/>
<organism evidence="2 3">
    <name type="scientific">Sediminivirga luteola</name>
    <dbReference type="NCBI Taxonomy" id="1774748"/>
    <lineage>
        <taxon>Bacteria</taxon>
        <taxon>Bacillati</taxon>
        <taxon>Actinomycetota</taxon>
        <taxon>Actinomycetes</taxon>
        <taxon>Micrococcales</taxon>
        <taxon>Brevibacteriaceae</taxon>
        <taxon>Sediminivirga</taxon>
    </lineage>
</organism>
<accession>A0A8J2TVW8</accession>
<reference evidence="2" key="1">
    <citation type="journal article" date="2014" name="Int. J. Syst. Evol. Microbiol.">
        <title>Complete genome sequence of Corynebacterium casei LMG S-19264T (=DSM 44701T), isolated from a smear-ripened cheese.</title>
        <authorList>
            <consortium name="US DOE Joint Genome Institute (JGI-PGF)"/>
            <person name="Walter F."/>
            <person name="Albersmeier A."/>
            <person name="Kalinowski J."/>
            <person name="Ruckert C."/>
        </authorList>
    </citation>
    <scope>NUCLEOTIDE SEQUENCE</scope>
    <source>
        <strain evidence="2">CGMCC 1.12785</strain>
    </source>
</reference>
<dbReference type="AlphaFoldDB" id="A0A8J2TVW8"/>
<reference evidence="2" key="2">
    <citation type="submission" date="2020-09" db="EMBL/GenBank/DDBJ databases">
        <authorList>
            <person name="Sun Q."/>
            <person name="Zhou Y."/>
        </authorList>
    </citation>
    <scope>NUCLEOTIDE SEQUENCE</scope>
    <source>
        <strain evidence="2">CGMCC 1.12785</strain>
    </source>
</reference>
<evidence type="ECO:0000313" key="2">
    <source>
        <dbReference type="EMBL" id="GGA05301.1"/>
    </source>
</evidence>
<evidence type="ECO:0000313" key="3">
    <source>
        <dbReference type="Proteomes" id="UP000616114"/>
    </source>
</evidence>
<dbReference type="InterPro" id="IPR002178">
    <property type="entry name" value="PTS_EIIA_type-2_dom"/>
</dbReference>
<dbReference type="SUPFAM" id="SSF55804">
    <property type="entry name" value="Phoshotransferase/anion transport protein"/>
    <property type="match status" value="1"/>
</dbReference>
<dbReference type="RefSeq" id="WP_188549363.1">
    <property type="nucleotide sequence ID" value="NZ_BMFY01000002.1"/>
</dbReference>
<dbReference type="PANTHER" id="PTHR47738">
    <property type="entry name" value="PTS SYSTEM FRUCTOSE-LIKE EIIA COMPONENT-RELATED"/>
    <property type="match status" value="1"/>
</dbReference>
<evidence type="ECO:0000259" key="1">
    <source>
        <dbReference type="PROSITE" id="PS51094"/>
    </source>
</evidence>
<name>A0A8J2TVW8_9MICO</name>
<sequence>MEQEIDGPAVHPQLALARMEAPDAESALRALAGLALEAGFVRPSFPAALLERERHYPTGLPTEVPVAIPHADAEHVLRPGLGVATLATPVRFGLMGTPGQSIDARVIVLLLVDRPHTQVALLSRLVEAFQRPGWADGLLQAADAGTLAAELGRVLE</sequence>
<comment type="caution">
    <text evidence="2">The sequence shown here is derived from an EMBL/GenBank/DDBJ whole genome shotgun (WGS) entry which is preliminary data.</text>
</comment>
<keyword evidence="3" id="KW-1185">Reference proteome</keyword>
<dbReference type="Gene3D" id="3.40.930.10">
    <property type="entry name" value="Mannitol-specific EII, Chain A"/>
    <property type="match status" value="1"/>
</dbReference>
<protein>
    <recommendedName>
        <fullName evidence="1">PTS EIIA type-2 domain-containing protein</fullName>
    </recommendedName>
</protein>
<dbReference type="Pfam" id="PF00359">
    <property type="entry name" value="PTS_EIIA_2"/>
    <property type="match status" value="1"/>
</dbReference>
<dbReference type="PANTHER" id="PTHR47738:SF3">
    <property type="entry name" value="PHOSPHOTRANSFERASE SYSTEM MANNITOL_FRUCTOSE-SPECIFIC IIA DOMAIN CONTAINING PROTEIN"/>
    <property type="match status" value="1"/>
</dbReference>
<dbReference type="InterPro" id="IPR051541">
    <property type="entry name" value="PTS_SugarTrans_NitroReg"/>
</dbReference>
<dbReference type="InterPro" id="IPR016152">
    <property type="entry name" value="PTrfase/Anion_transptr"/>
</dbReference>
<dbReference type="Proteomes" id="UP000616114">
    <property type="component" value="Unassembled WGS sequence"/>
</dbReference>